<dbReference type="SMART" id="SM00874">
    <property type="entry name" value="B5"/>
    <property type="match status" value="1"/>
</dbReference>
<dbReference type="EMBL" id="FOAF01000002">
    <property type="protein sequence ID" value="SEL42189.1"/>
    <property type="molecule type" value="Genomic_DNA"/>
</dbReference>
<dbReference type="InterPro" id="IPR041616">
    <property type="entry name" value="PheRS_beta_core"/>
</dbReference>
<dbReference type="InterPro" id="IPR002547">
    <property type="entry name" value="tRNA-bd_dom"/>
</dbReference>
<dbReference type="Proteomes" id="UP000199421">
    <property type="component" value="Unassembled WGS sequence"/>
</dbReference>
<dbReference type="Pfam" id="PF03147">
    <property type="entry name" value="FDX-ACB"/>
    <property type="match status" value="1"/>
</dbReference>
<evidence type="ECO:0000256" key="15">
    <source>
        <dbReference type="HAMAP-Rule" id="MF_00283"/>
    </source>
</evidence>
<dbReference type="PROSITE" id="PS51483">
    <property type="entry name" value="B5"/>
    <property type="match status" value="1"/>
</dbReference>
<dbReference type="GO" id="GO:0000049">
    <property type="term" value="F:tRNA binding"/>
    <property type="evidence" value="ECO:0007669"/>
    <property type="project" value="UniProtKB-UniRule"/>
</dbReference>
<dbReference type="OrthoDB" id="9805455at2"/>
<dbReference type="GO" id="GO:0006432">
    <property type="term" value="P:phenylalanyl-tRNA aminoacylation"/>
    <property type="evidence" value="ECO:0007669"/>
    <property type="project" value="UniProtKB-UniRule"/>
</dbReference>
<evidence type="ECO:0000259" key="17">
    <source>
        <dbReference type="PROSITE" id="PS50886"/>
    </source>
</evidence>
<dbReference type="Gene3D" id="3.50.40.10">
    <property type="entry name" value="Phenylalanyl-trna Synthetase, Chain B, domain 3"/>
    <property type="match status" value="1"/>
</dbReference>
<evidence type="ECO:0000256" key="8">
    <source>
        <dbReference type="ARBA" id="ARBA00022741"/>
    </source>
</evidence>
<evidence type="ECO:0000256" key="6">
    <source>
        <dbReference type="ARBA" id="ARBA00022598"/>
    </source>
</evidence>
<dbReference type="Pfam" id="PF17759">
    <property type="entry name" value="tRNA_synthFbeta"/>
    <property type="match status" value="1"/>
</dbReference>
<dbReference type="SUPFAM" id="SSF46955">
    <property type="entry name" value="Putative DNA-binding domain"/>
    <property type="match status" value="1"/>
</dbReference>
<dbReference type="EC" id="6.1.1.20" evidence="15"/>
<evidence type="ECO:0000256" key="3">
    <source>
        <dbReference type="ARBA" id="ARBA00011209"/>
    </source>
</evidence>
<feature type="domain" description="FDX-ACB" evidence="18">
    <location>
        <begin position="706"/>
        <end position="799"/>
    </location>
</feature>
<feature type="binding site" evidence="15">
    <location>
        <position position="470"/>
    </location>
    <ligand>
        <name>Mg(2+)</name>
        <dbReference type="ChEBI" id="CHEBI:18420"/>
        <note>shared with alpha subunit</note>
    </ligand>
</feature>
<dbReference type="AlphaFoldDB" id="A0A1H7Q307"/>
<dbReference type="RefSeq" id="WP_093324517.1">
    <property type="nucleotide sequence ID" value="NZ_FOAF01000002.1"/>
</dbReference>
<dbReference type="SMART" id="SM00896">
    <property type="entry name" value="FDX-ACB"/>
    <property type="match status" value="1"/>
</dbReference>
<evidence type="ECO:0000259" key="18">
    <source>
        <dbReference type="PROSITE" id="PS51447"/>
    </source>
</evidence>
<dbReference type="FunFam" id="3.50.40.10:FF:000001">
    <property type="entry name" value="Phenylalanine--tRNA ligase beta subunit"/>
    <property type="match status" value="1"/>
</dbReference>
<evidence type="ECO:0000256" key="13">
    <source>
        <dbReference type="ARBA" id="ARBA00023146"/>
    </source>
</evidence>
<keyword evidence="7 15" id="KW-0479">Metal-binding</keyword>
<feature type="binding site" evidence="15">
    <location>
        <position position="464"/>
    </location>
    <ligand>
        <name>Mg(2+)</name>
        <dbReference type="ChEBI" id="CHEBI:18420"/>
        <note>shared with alpha subunit</note>
    </ligand>
</feature>
<dbReference type="SUPFAM" id="SSF55681">
    <property type="entry name" value="Class II aaRS and biotin synthetases"/>
    <property type="match status" value="1"/>
</dbReference>
<keyword evidence="8 15" id="KW-0547">Nucleotide-binding</keyword>
<dbReference type="SUPFAM" id="SSF56037">
    <property type="entry name" value="PheT/TilS domain"/>
    <property type="match status" value="1"/>
</dbReference>
<evidence type="ECO:0000256" key="16">
    <source>
        <dbReference type="PROSITE-ProRule" id="PRU00209"/>
    </source>
</evidence>
<dbReference type="InterPro" id="IPR009061">
    <property type="entry name" value="DNA-bd_dom_put_sf"/>
</dbReference>
<sequence length="801" mass="89209">MKISYNWLKQFISTDKTPQELSLILTDIGLEVESLDVVQSLPGGLEGLVIGRVLTCVQHPNADRLRITTVDVGAESVLQIVCGAPNVAKDQKVVVATVGTTVYPLEGEPFKINKSKIRGEVSEGMICAEDEIGLGKSHDGIMVLDETAPIGTLAKDYFDIQDDYCFEIGLTPNRADAASHLGVARDIAAYLRGGYTLPDVTSFKISRTNNPIKVQVLNQEACKRYTGVSISGVKVGESPAWLIEQLKVIGIRPINNVVDVTNYVLHDLGQPLHAFDADQIAGKEIIVRNAQEGERFVTLDEVERKLSAEDLMICDQEKPLCIAGVFGGIKSGVVAQTTNVFLESAYFQSVSIRKSSKRHGLKTDASFRFERGTDPNITVYALKRAALLIQELAGGEISSDISDFYPTVATPFAFEVSFDKVRRLIGKDIDNEQIISIIKALEIEITDQSTAEVLHVKVPPYRVDVTREVDIIEEVLRIYGYNNIEMKQQIKASLNTVPKPDKELIQNIVSDLLIGNGYFEILSNSLTKLSYADNEDTAVKILNPLSSDLDTMRQNLLFSALEAVTYNQKRRNGDLKLFEFGKTYHLLESGYEEKQYLSLAITGAQQGQQWNQQSKPVSFYHIKAAVDALVTRFNMRDLQVNDLQHNHLAYGLQYLKGQKPLVSFGAVAAHALKQTDVNGDVFYAVIDWELLLKTIRKNKITYKEVSKFPVVRRDLSLLINTDVAFEKLKNIAEKTDRKLLKSVNVFDVYVGDKLPAGKKSYALSFELQDEEKTLTDKQIDSVMQKLILNFEKEVGAEVRKG</sequence>
<keyword evidence="5 16" id="KW-0820">tRNA-binding</keyword>
<evidence type="ECO:0000256" key="5">
    <source>
        <dbReference type="ARBA" id="ARBA00022555"/>
    </source>
</evidence>
<evidence type="ECO:0000256" key="1">
    <source>
        <dbReference type="ARBA" id="ARBA00004496"/>
    </source>
</evidence>
<comment type="similarity">
    <text evidence="2 15">Belongs to the phenylalanyl-tRNA synthetase beta subunit family. Type 1 subfamily.</text>
</comment>
<proteinExistence type="inferred from homology"/>
<accession>A0A1H7Q307</accession>
<dbReference type="InterPro" id="IPR005121">
    <property type="entry name" value="Fdx_antiC-bd"/>
</dbReference>
<dbReference type="Pfam" id="PF03484">
    <property type="entry name" value="B5"/>
    <property type="match status" value="1"/>
</dbReference>
<dbReference type="CDD" id="cd00769">
    <property type="entry name" value="PheRS_beta_core"/>
    <property type="match status" value="1"/>
</dbReference>
<dbReference type="Gene3D" id="3.30.70.380">
    <property type="entry name" value="Ferrodoxin-fold anticodon-binding domain"/>
    <property type="match status" value="1"/>
</dbReference>
<dbReference type="NCBIfam" id="NF045760">
    <property type="entry name" value="YtpR"/>
    <property type="match status" value="1"/>
</dbReference>
<keyword evidence="13 15" id="KW-0030">Aminoacyl-tRNA synthetase</keyword>
<dbReference type="Pfam" id="PF03483">
    <property type="entry name" value="B3_4"/>
    <property type="match status" value="1"/>
</dbReference>
<dbReference type="GO" id="GO:0009328">
    <property type="term" value="C:phenylalanine-tRNA ligase complex"/>
    <property type="evidence" value="ECO:0007669"/>
    <property type="project" value="TreeGrafter"/>
</dbReference>
<evidence type="ECO:0000256" key="4">
    <source>
        <dbReference type="ARBA" id="ARBA00022490"/>
    </source>
</evidence>
<evidence type="ECO:0000256" key="12">
    <source>
        <dbReference type="ARBA" id="ARBA00022917"/>
    </source>
</evidence>
<evidence type="ECO:0000256" key="2">
    <source>
        <dbReference type="ARBA" id="ARBA00008653"/>
    </source>
</evidence>
<dbReference type="PANTHER" id="PTHR10947:SF0">
    <property type="entry name" value="PHENYLALANINE--TRNA LIGASE BETA SUBUNIT"/>
    <property type="match status" value="1"/>
</dbReference>
<feature type="binding site" evidence="15">
    <location>
        <position position="474"/>
    </location>
    <ligand>
        <name>Mg(2+)</name>
        <dbReference type="ChEBI" id="CHEBI:18420"/>
        <note>shared with alpha subunit</note>
    </ligand>
</feature>
<keyword evidence="10 15" id="KW-0460">Magnesium</keyword>
<dbReference type="PROSITE" id="PS51447">
    <property type="entry name" value="FDX_ACB"/>
    <property type="match status" value="1"/>
</dbReference>
<keyword evidence="21" id="KW-1185">Reference proteome</keyword>
<dbReference type="InterPro" id="IPR045060">
    <property type="entry name" value="Phe-tRNA-ligase_IIc_bsu"/>
</dbReference>
<dbReference type="FunFam" id="2.40.50.140:FF:000045">
    <property type="entry name" value="Phenylalanine--tRNA ligase beta subunit"/>
    <property type="match status" value="1"/>
</dbReference>
<dbReference type="STRING" id="407022.SAMN05661044_02441"/>
<gene>
    <name evidence="15" type="primary">pheT</name>
    <name evidence="20" type="ORF">SAMN05661044_02441</name>
</gene>
<evidence type="ECO:0000256" key="14">
    <source>
        <dbReference type="ARBA" id="ARBA00049255"/>
    </source>
</evidence>
<keyword evidence="11 16" id="KW-0694">RNA-binding</keyword>
<dbReference type="SMART" id="SM00873">
    <property type="entry name" value="B3_4"/>
    <property type="match status" value="1"/>
</dbReference>
<dbReference type="SUPFAM" id="SSF54991">
    <property type="entry name" value="Anticodon-binding domain of PheRS"/>
    <property type="match status" value="1"/>
</dbReference>
<evidence type="ECO:0000256" key="10">
    <source>
        <dbReference type="ARBA" id="ARBA00022842"/>
    </source>
</evidence>
<dbReference type="Gene3D" id="2.40.50.140">
    <property type="entry name" value="Nucleic acid-binding proteins"/>
    <property type="match status" value="1"/>
</dbReference>
<name>A0A1H7Q307_OLID1</name>
<dbReference type="Pfam" id="PF01588">
    <property type="entry name" value="tRNA_bind"/>
    <property type="match status" value="1"/>
</dbReference>
<keyword evidence="6 15" id="KW-0436">Ligase</keyword>
<comment type="cofactor">
    <cofactor evidence="15">
        <name>Mg(2+)</name>
        <dbReference type="ChEBI" id="CHEBI:18420"/>
    </cofactor>
    <text evidence="15">Binds 2 magnesium ions per tetramer.</text>
</comment>
<comment type="subcellular location">
    <subcellularLocation>
        <location evidence="1 15">Cytoplasm</location>
    </subcellularLocation>
</comment>
<organism evidence="20 21">
    <name type="scientific">Olivibacter domesticus</name>
    <name type="common">Pseudosphingobacterium domesticum</name>
    <dbReference type="NCBI Taxonomy" id="407022"/>
    <lineage>
        <taxon>Bacteria</taxon>
        <taxon>Pseudomonadati</taxon>
        <taxon>Bacteroidota</taxon>
        <taxon>Sphingobacteriia</taxon>
        <taxon>Sphingobacteriales</taxon>
        <taxon>Sphingobacteriaceae</taxon>
        <taxon>Olivibacter</taxon>
    </lineage>
</organism>
<dbReference type="SUPFAM" id="SSF50249">
    <property type="entry name" value="Nucleic acid-binding proteins"/>
    <property type="match status" value="1"/>
</dbReference>
<dbReference type="FunFam" id="3.30.70.380:FF:000001">
    <property type="entry name" value="Phenylalanine--tRNA ligase beta subunit"/>
    <property type="match status" value="1"/>
</dbReference>
<dbReference type="InterPro" id="IPR004532">
    <property type="entry name" value="Phe-tRNA-ligase_IIc_bsu_bact"/>
</dbReference>
<dbReference type="InterPro" id="IPR033714">
    <property type="entry name" value="tRNA_bind_bactPheRS"/>
</dbReference>
<evidence type="ECO:0000313" key="21">
    <source>
        <dbReference type="Proteomes" id="UP000199421"/>
    </source>
</evidence>
<keyword evidence="4 15" id="KW-0963">Cytoplasm</keyword>
<dbReference type="Gene3D" id="3.30.56.10">
    <property type="match status" value="2"/>
</dbReference>
<dbReference type="InterPro" id="IPR036690">
    <property type="entry name" value="Fdx_antiC-bd_sf"/>
</dbReference>
<dbReference type="InterPro" id="IPR005147">
    <property type="entry name" value="tRNA_synthase_B5-dom"/>
</dbReference>
<keyword evidence="9 15" id="KW-0067">ATP-binding</keyword>
<dbReference type="GO" id="GO:0004826">
    <property type="term" value="F:phenylalanine-tRNA ligase activity"/>
    <property type="evidence" value="ECO:0007669"/>
    <property type="project" value="UniProtKB-UniRule"/>
</dbReference>
<feature type="binding site" evidence="15">
    <location>
        <position position="473"/>
    </location>
    <ligand>
        <name>Mg(2+)</name>
        <dbReference type="ChEBI" id="CHEBI:18420"/>
        <note>shared with alpha subunit</note>
    </ligand>
</feature>
<dbReference type="HAMAP" id="MF_00283">
    <property type="entry name" value="Phe_tRNA_synth_beta1"/>
    <property type="match status" value="1"/>
</dbReference>
<dbReference type="PROSITE" id="PS50886">
    <property type="entry name" value="TRBD"/>
    <property type="match status" value="1"/>
</dbReference>
<comment type="catalytic activity">
    <reaction evidence="14 15">
        <text>tRNA(Phe) + L-phenylalanine + ATP = L-phenylalanyl-tRNA(Phe) + AMP + diphosphate + H(+)</text>
        <dbReference type="Rhea" id="RHEA:19413"/>
        <dbReference type="Rhea" id="RHEA-COMP:9668"/>
        <dbReference type="Rhea" id="RHEA-COMP:9699"/>
        <dbReference type="ChEBI" id="CHEBI:15378"/>
        <dbReference type="ChEBI" id="CHEBI:30616"/>
        <dbReference type="ChEBI" id="CHEBI:33019"/>
        <dbReference type="ChEBI" id="CHEBI:58095"/>
        <dbReference type="ChEBI" id="CHEBI:78442"/>
        <dbReference type="ChEBI" id="CHEBI:78531"/>
        <dbReference type="ChEBI" id="CHEBI:456215"/>
        <dbReference type="EC" id="6.1.1.20"/>
    </reaction>
</comment>
<dbReference type="InterPro" id="IPR020825">
    <property type="entry name" value="Phe-tRNA_synthase-like_B3/B4"/>
</dbReference>
<dbReference type="InterPro" id="IPR005146">
    <property type="entry name" value="B3/B4_tRNA-bd"/>
</dbReference>
<dbReference type="GO" id="GO:0005524">
    <property type="term" value="F:ATP binding"/>
    <property type="evidence" value="ECO:0007669"/>
    <property type="project" value="UniProtKB-UniRule"/>
</dbReference>
<dbReference type="PANTHER" id="PTHR10947">
    <property type="entry name" value="PHENYLALANYL-TRNA SYNTHETASE BETA CHAIN AND LEUCINE-RICH REPEAT-CONTAINING PROTEIN 47"/>
    <property type="match status" value="1"/>
</dbReference>
<dbReference type="NCBIfam" id="TIGR00472">
    <property type="entry name" value="pheT_bact"/>
    <property type="match status" value="1"/>
</dbReference>
<dbReference type="InterPro" id="IPR045864">
    <property type="entry name" value="aa-tRNA-synth_II/BPL/LPL"/>
</dbReference>
<dbReference type="InterPro" id="IPR012340">
    <property type="entry name" value="NA-bd_OB-fold"/>
</dbReference>
<evidence type="ECO:0000259" key="19">
    <source>
        <dbReference type="PROSITE" id="PS51483"/>
    </source>
</evidence>
<evidence type="ECO:0000256" key="11">
    <source>
        <dbReference type="ARBA" id="ARBA00022884"/>
    </source>
</evidence>
<feature type="domain" description="B5" evidence="19">
    <location>
        <begin position="409"/>
        <end position="486"/>
    </location>
</feature>
<feature type="domain" description="TRNA-binding" evidence="17">
    <location>
        <begin position="42"/>
        <end position="155"/>
    </location>
</feature>
<comment type="subunit">
    <text evidence="3 15">Tetramer of two alpha and two beta subunits.</text>
</comment>
<evidence type="ECO:0000256" key="9">
    <source>
        <dbReference type="ARBA" id="ARBA00022840"/>
    </source>
</evidence>
<dbReference type="GO" id="GO:0000287">
    <property type="term" value="F:magnesium ion binding"/>
    <property type="evidence" value="ECO:0007669"/>
    <property type="project" value="UniProtKB-UniRule"/>
</dbReference>
<keyword evidence="12 15" id="KW-0648">Protein biosynthesis</keyword>
<dbReference type="Gene3D" id="3.30.930.10">
    <property type="entry name" value="Bira Bifunctional Protein, Domain 2"/>
    <property type="match status" value="1"/>
</dbReference>
<protein>
    <recommendedName>
        <fullName evidence="15">Phenylalanine--tRNA ligase beta subunit</fullName>
        <ecNumber evidence="15">6.1.1.20</ecNumber>
    </recommendedName>
    <alternativeName>
        <fullName evidence="15">Phenylalanyl-tRNA synthetase beta subunit</fullName>
        <shortName evidence="15">PheRS</shortName>
    </alternativeName>
</protein>
<evidence type="ECO:0000256" key="7">
    <source>
        <dbReference type="ARBA" id="ARBA00022723"/>
    </source>
</evidence>
<dbReference type="CDD" id="cd02796">
    <property type="entry name" value="tRNA_bind_bactPheRS"/>
    <property type="match status" value="1"/>
</dbReference>
<evidence type="ECO:0000313" key="20">
    <source>
        <dbReference type="EMBL" id="SEL42189.1"/>
    </source>
</evidence>
<reference evidence="21" key="1">
    <citation type="submission" date="2016-10" db="EMBL/GenBank/DDBJ databases">
        <authorList>
            <person name="Varghese N."/>
            <person name="Submissions S."/>
        </authorList>
    </citation>
    <scope>NUCLEOTIDE SEQUENCE [LARGE SCALE GENOMIC DNA]</scope>
    <source>
        <strain evidence="21">DSM 18733</strain>
    </source>
</reference>